<evidence type="ECO:0000313" key="3">
    <source>
        <dbReference type="EMBL" id="MBH0111868.1"/>
    </source>
</evidence>
<feature type="region of interest" description="Disordered" evidence="1">
    <location>
        <begin position="40"/>
        <end position="73"/>
    </location>
</feature>
<protein>
    <submittedName>
        <fullName evidence="3">Porin family protein</fullName>
    </submittedName>
</protein>
<dbReference type="Proteomes" id="UP000617634">
    <property type="component" value="Unassembled WGS sequence"/>
</dbReference>
<organism evidence="3 4">
    <name type="scientific">Novosphingobium aureum</name>
    <dbReference type="NCBI Taxonomy" id="2792964"/>
    <lineage>
        <taxon>Bacteria</taxon>
        <taxon>Pseudomonadati</taxon>
        <taxon>Pseudomonadota</taxon>
        <taxon>Alphaproteobacteria</taxon>
        <taxon>Sphingomonadales</taxon>
        <taxon>Sphingomonadaceae</taxon>
        <taxon>Novosphingobium</taxon>
    </lineage>
</organism>
<evidence type="ECO:0000313" key="4">
    <source>
        <dbReference type="Proteomes" id="UP000617634"/>
    </source>
</evidence>
<comment type="caution">
    <text evidence="3">The sequence shown here is derived from an EMBL/GenBank/DDBJ whole genome shotgun (WGS) entry which is preliminary data.</text>
</comment>
<feature type="signal peptide" evidence="2">
    <location>
        <begin position="1"/>
        <end position="22"/>
    </location>
</feature>
<sequence>MKNTFAVALICAPALAATPALAGEPGPGLAEAALVTSTSPLSSPDDCSARSDSEATCEQADSNLADADELAEPPVRERHRTFPIGGRAAIARGYKIPEPFGLGALMVWTDTQFNASDLAVAVQKGADPPQDATLLPLPQVTTNRLEGDNRMLGFKADLWLFPGLNLFASVGKVKGTNRIDVAIDLDELIPFPFCRPANPCGVLDLPVETKVNNTTVTLGTILVYGSADWFVLGSAAKTISVSSKKRSDVESTNVSMRAGPRFELGQDRYLAAYFGANYFDLSTRVNGVVESGPVFEDGDGVHLRYDIELETRHPFALIAGFNYEFNRNLTAQAEIQAGRSSTRILASTGVRF</sequence>
<keyword evidence="2" id="KW-0732">Signal</keyword>
<gene>
    <name evidence="3" type="ORF">I5E68_02740</name>
</gene>
<keyword evidence="4" id="KW-1185">Reference proteome</keyword>
<dbReference type="EMBL" id="JADZGI010000001">
    <property type="protein sequence ID" value="MBH0111868.1"/>
    <property type="molecule type" value="Genomic_DNA"/>
</dbReference>
<dbReference type="RefSeq" id="WP_197160546.1">
    <property type="nucleotide sequence ID" value="NZ_JADZGI010000001.1"/>
</dbReference>
<feature type="chain" id="PRO_5036997353" evidence="2">
    <location>
        <begin position="23"/>
        <end position="352"/>
    </location>
</feature>
<evidence type="ECO:0000256" key="1">
    <source>
        <dbReference type="SAM" id="MobiDB-lite"/>
    </source>
</evidence>
<evidence type="ECO:0000256" key="2">
    <source>
        <dbReference type="SAM" id="SignalP"/>
    </source>
</evidence>
<name>A0A931HA91_9SPHN</name>
<proteinExistence type="predicted"/>
<reference evidence="3" key="1">
    <citation type="submission" date="2020-11" db="EMBL/GenBank/DDBJ databases">
        <title>Novosphingobium aureum sp. nov., a marine bacterium isolated from sediment of a salt flat.</title>
        <authorList>
            <person name="Yoo Y."/>
            <person name="Kim J.-J."/>
        </authorList>
    </citation>
    <scope>NUCLEOTIDE SEQUENCE</scope>
    <source>
        <strain evidence="3">YJ-S2-02</strain>
    </source>
</reference>
<accession>A0A931HA91</accession>
<dbReference type="AlphaFoldDB" id="A0A931HA91"/>